<evidence type="ECO:0000313" key="2">
    <source>
        <dbReference type="Proteomes" id="UP000755551"/>
    </source>
</evidence>
<gene>
    <name evidence="1" type="ORF">KTN04_14220</name>
</gene>
<comment type="caution">
    <text evidence="1">The sequence shown here is derived from an EMBL/GenBank/DDBJ whole genome shotgun (WGS) entry which is preliminary data.</text>
</comment>
<name>A0ABS6MDW1_9GAMM</name>
<protein>
    <submittedName>
        <fullName evidence="1">HEAT repeat domain-containing protein</fullName>
    </submittedName>
</protein>
<dbReference type="RefSeq" id="WP_217335900.1">
    <property type="nucleotide sequence ID" value="NZ_JAHQZT010000025.1"/>
</dbReference>
<dbReference type="Proteomes" id="UP000755551">
    <property type="component" value="Unassembled WGS sequence"/>
</dbReference>
<evidence type="ECO:0000313" key="1">
    <source>
        <dbReference type="EMBL" id="MBV0934492.1"/>
    </source>
</evidence>
<reference evidence="1 2" key="1">
    <citation type="submission" date="2021-06" db="EMBL/GenBank/DDBJ databases">
        <title>Bacterium isolated from marine sediment.</title>
        <authorList>
            <person name="Zhu K.-L."/>
            <person name="Du Z.-J."/>
            <person name="Liang Q.-Y."/>
        </authorList>
    </citation>
    <scope>NUCLEOTIDE SEQUENCE [LARGE SCALE GENOMIC DNA]</scope>
    <source>
        <strain evidence="1 2">A346</strain>
    </source>
</reference>
<proteinExistence type="predicted"/>
<sequence length="1385" mass="157771">MTEMLTAERRLNLGLIPHWQRLHRRQSTALLARHRRADRPWRGTAAELDQPLLDTLLEWTEEQNRLIGQLHTQQQVFSGRLSRALTEADIQAHVLDYARVLGAGYWQLRADRKAFRRWFGVDAVVERYQQRVADAERHLAFALQQTGRLSQAYLQSAAQDPHELGIRWRRLKLERQLGELLRYDGDLRVRLAAFRALSAAIQALPVSWHAQLLSLDMRNYIDRLALDTHQPVWLQAEALSLLDAVDYAELTSIVSQRLQRRGGADDFFVREHAVGLLGGCQRRTPDQTHALWPLVLQDPSETVRQALARQLVQVRPAQMQALLLQLIQSDTAACVRGASVHALLRLLETAPDCVPWVAEQVLPLGQQETDTQVLRLYCHLTAAVAALPEVVAEPLRLALWAEHGMALLNTLHTQSKSVKVRRWAALSRESLWALANPEARRLREQLAPWLAAQPVQRRKRLPEVAQKADPALLGRVLSELVQADFSLDIDLSGRRRTVRRWEVFGFRFWRAWHEFWRPATDKREAGRHTIGRLYYGLLQIPSARLAELSPTRVPGEPLHISDEDGWRPYLPLVDQCISCLDQGWPTRPMQIFSSEGVTEVMPPAGFWGRLKARIRLTLGFARFAERRNWQPGSEREASHYILSLQTLGFRIRFRPHTGLDQRPLQADPLVQRFFPAFALPPLILELWGEYSRYFVSLYQNTLQQLVVFLGGMLTLFLGRHLAVNWLTRRARNALPLVIGGWGTRGKSGTERLKAALFNGLGYHVVSKTTGCEAMFLHSYSHGELREMFLFRPYDKATIWEQAGLVRLAARLKADVFLWECMGLTPAYVRILQQQWMRDDLATITNTYPDHEDLQGPAGIDIPIAMTEFIPSNSALITTEEEMQPILQQAARNRQTVCQPVSWIESALLPGDILSRFPYEEHPANIALVLRLAEMLDIPRPFALKAMADHVVPDLGVLQVYPEARLQGRRLEFTNGMSANERLGALGNWTRLGFDQQDTVAEPGVWITTVINNRADRVARSQVFADILVRDITADCHVLIGSNLEGFMGYVETAWEEYRPQLTLWPQNRTAAGPLAHWQAHAERLRVPVSEDAVRQRLQAMLAGLGHAMTIETLDPEHLHWHLPEALAPYHQAIQQVYARYHREWREYAALAARIEQVQEPDDVLDQAAATQLWTWLQARIHVVPVLTISGEELLQQVCAATPPGYHNRIMGLQNIKGPGLDWVYTWQAWEKLHAAAMRVLSAKASDAGSALQFLANLPHYGILAHDFLLDWLAQVRTLPLTQNEAMQAEIRLIEIRLQAEREEAVATRGSRDQEKASSGLWSGLLQLLENFLDVGDAIKRRRTANRIYRDLSRQQISSSRAAEELKALNQRQKGGWLLRRLSSRA</sequence>
<dbReference type="EMBL" id="JAHQZT010000025">
    <property type="protein sequence ID" value="MBV0934492.1"/>
    <property type="molecule type" value="Genomic_DNA"/>
</dbReference>
<keyword evidence="2" id="KW-1185">Reference proteome</keyword>
<accession>A0ABS6MDW1</accession>
<organism evidence="1 2">
    <name type="scientific">Marinobacterium weihaiense</name>
    <dbReference type="NCBI Taxonomy" id="2851016"/>
    <lineage>
        <taxon>Bacteria</taxon>
        <taxon>Pseudomonadati</taxon>
        <taxon>Pseudomonadota</taxon>
        <taxon>Gammaproteobacteria</taxon>
        <taxon>Oceanospirillales</taxon>
        <taxon>Oceanospirillaceae</taxon>
        <taxon>Marinobacterium</taxon>
    </lineage>
</organism>